<gene>
    <name evidence="2" type="ORF">ACH5RR_030348</name>
</gene>
<evidence type="ECO:0000313" key="3">
    <source>
        <dbReference type="Proteomes" id="UP001630127"/>
    </source>
</evidence>
<keyword evidence="1" id="KW-1133">Transmembrane helix</keyword>
<comment type="caution">
    <text evidence="2">The sequence shown here is derived from an EMBL/GenBank/DDBJ whole genome shotgun (WGS) entry which is preliminary data.</text>
</comment>
<protein>
    <submittedName>
        <fullName evidence="2">Uncharacterized protein</fullName>
    </submittedName>
</protein>
<sequence>MDTQMFSPIFPLHERYDDSTRMVTLQEVKRAWARARARALAPNLEAWRKFSDPDSPWPDFKDTQEHFGKEIDLKFATDLLPCPSLFGSYVDFTRLMKQQEMELARNMEAPRKISDTDSPRKDRIEPAAKYVKTETSLADIEAAIKYIDTKNSDQEADKFPDLELGVNMAPACQEMTPLWVRIRDLPHWIRQSVRAHFDYHKFLSSSGSGSSSRLFTTVSWIHNLVTAPDSTSSPPSNRIEASDNANIKIEIFDEDDNHRYNPGVPEVCLRATNSACASPSGKYEVARDGKTDLSAMSDVRPDETKYPTEVNNIILGITGPAALALASSNSSDSPFLHFFVAATAIGFLGSFFANFMKSPKIARILSKIGAIGAASAVIVALGLYLPKDTKWNLNMVATAVACFTTAVVVASA</sequence>
<feature type="transmembrane region" description="Helical" evidence="1">
    <location>
        <begin position="391"/>
        <end position="410"/>
    </location>
</feature>
<evidence type="ECO:0000313" key="2">
    <source>
        <dbReference type="EMBL" id="KAL3510947.1"/>
    </source>
</evidence>
<dbReference type="Proteomes" id="UP001630127">
    <property type="component" value="Unassembled WGS sequence"/>
</dbReference>
<feature type="transmembrane region" description="Helical" evidence="1">
    <location>
        <begin position="368"/>
        <end position="385"/>
    </location>
</feature>
<dbReference type="AlphaFoldDB" id="A0ABD2YYM3"/>
<keyword evidence="1" id="KW-0472">Membrane</keyword>
<keyword evidence="3" id="KW-1185">Reference proteome</keyword>
<feature type="transmembrane region" description="Helical" evidence="1">
    <location>
        <begin position="335"/>
        <end position="356"/>
    </location>
</feature>
<keyword evidence="1" id="KW-0812">Transmembrane</keyword>
<reference evidence="2 3" key="1">
    <citation type="submission" date="2024-11" db="EMBL/GenBank/DDBJ databases">
        <title>A near-complete genome assembly of Cinchona calisaya.</title>
        <authorList>
            <person name="Lian D.C."/>
            <person name="Zhao X.W."/>
            <person name="Wei L."/>
        </authorList>
    </citation>
    <scope>NUCLEOTIDE SEQUENCE [LARGE SCALE GENOMIC DNA]</scope>
    <source>
        <tissue evidence="2">Nenye</tissue>
    </source>
</reference>
<proteinExistence type="predicted"/>
<name>A0ABD2YYM3_9GENT</name>
<accession>A0ABD2YYM3</accession>
<dbReference type="EMBL" id="JBJUIK010000012">
    <property type="protein sequence ID" value="KAL3510947.1"/>
    <property type="molecule type" value="Genomic_DNA"/>
</dbReference>
<evidence type="ECO:0000256" key="1">
    <source>
        <dbReference type="SAM" id="Phobius"/>
    </source>
</evidence>
<organism evidence="2 3">
    <name type="scientific">Cinchona calisaya</name>
    <dbReference type="NCBI Taxonomy" id="153742"/>
    <lineage>
        <taxon>Eukaryota</taxon>
        <taxon>Viridiplantae</taxon>
        <taxon>Streptophyta</taxon>
        <taxon>Embryophyta</taxon>
        <taxon>Tracheophyta</taxon>
        <taxon>Spermatophyta</taxon>
        <taxon>Magnoliopsida</taxon>
        <taxon>eudicotyledons</taxon>
        <taxon>Gunneridae</taxon>
        <taxon>Pentapetalae</taxon>
        <taxon>asterids</taxon>
        <taxon>lamiids</taxon>
        <taxon>Gentianales</taxon>
        <taxon>Rubiaceae</taxon>
        <taxon>Cinchonoideae</taxon>
        <taxon>Cinchoneae</taxon>
        <taxon>Cinchona</taxon>
    </lineage>
</organism>